<accession>A0A5S9F176</accession>
<proteinExistence type="predicted"/>
<sequence>MSKNLRLIASKIRKSERWRKSRRGKFTFYINRAYYDVIEVTFPDQDAVDNAVYELACIDEPHWDEVLDKNPKSFWEHFCSLVQKHGSVHVGEVLTDHI</sequence>
<name>A0A5S9F176_UABAM</name>
<dbReference type="AlphaFoldDB" id="A0A5S9F176"/>
<gene>
    <name evidence="1" type="ORF">UABAM_00461</name>
</gene>
<organism evidence="1 2">
    <name type="scientific">Uabimicrobium amorphum</name>
    <dbReference type="NCBI Taxonomy" id="2596890"/>
    <lineage>
        <taxon>Bacteria</taxon>
        <taxon>Pseudomonadati</taxon>
        <taxon>Planctomycetota</taxon>
        <taxon>Candidatus Uabimicrobiia</taxon>
        <taxon>Candidatus Uabimicrobiales</taxon>
        <taxon>Candidatus Uabimicrobiaceae</taxon>
        <taxon>Candidatus Uabimicrobium</taxon>
    </lineage>
</organism>
<reference evidence="1 2" key="1">
    <citation type="submission" date="2019-08" db="EMBL/GenBank/DDBJ databases">
        <title>Complete genome sequence of Candidatus Uab amorphum.</title>
        <authorList>
            <person name="Shiratori T."/>
            <person name="Suzuki S."/>
            <person name="Kakizawa Y."/>
            <person name="Ishida K."/>
        </authorList>
    </citation>
    <scope>NUCLEOTIDE SEQUENCE [LARGE SCALE GENOMIC DNA]</scope>
    <source>
        <strain evidence="1 2">SRT547</strain>
    </source>
</reference>
<protein>
    <submittedName>
        <fullName evidence="1">Uncharacterized protein</fullName>
    </submittedName>
</protein>
<dbReference type="EMBL" id="AP019860">
    <property type="protein sequence ID" value="BBM82118.1"/>
    <property type="molecule type" value="Genomic_DNA"/>
</dbReference>
<dbReference type="RefSeq" id="WP_151966371.1">
    <property type="nucleotide sequence ID" value="NZ_AP019860.1"/>
</dbReference>
<dbReference type="KEGG" id="uam:UABAM_00461"/>
<evidence type="ECO:0000313" key="2">
    <source>
        <dbReference type="Proteomes" id="UP000326354"/>
    </source>
</evidence>
<evidence type="ECO:0000313" key="1">
    <source>
        <dbReference type="EMBL" id="BBM82118.1"/>
    </source>
</evidence>
<keyword evidence="2" id="KW-1185">Reference proteome</keyword>
<dbReference type="Proteomes" id="UP000326354">
    <property type="component" value="Chromosome"/>
</dbReference>